<dbReference type="InterPro" id="IPR043734">
    <property type="entry name" value="DUF5678"/>
</dbReference>
<organism evidence="2 3">
    <name type="scientific">Candidatus Woesebacteria bacterium RIFCSPLOWO2_01_FULL_39_21</name>
    <dbReference type="NCBI Taxonomy" id="1802519"/>
    <lineage>
        <taxon>Bacteria</taxon>
        <taxon>Candidatus Woeseibacteriota</taxon>
    </lineage>
</organism>
<evidence type="ECO:0000313" key="3">
    <source>
        <dbReference type="Proteomes" id="UP000177082"/>
    </source>
</evidence>
<dbReference type="Proteomes" id="UP000177082">
    <property type="component" value="Unassembled WGS sequence"/>
</dbReference>
<reference evidence="2 3" key="1">
    <citation type="journal article" date="2016" name="Nat. Commun.">
        <title>Thousands of microbial genomes shed light on interconnected biogeochemical processes in an aquifer system.</title>
        <authorList>
            <person name="Anantharaman K."/>
            <person name="Brown C.T."/>
            <person name="Hug L.A."/>
            <person name="Sharon I."/>
            <person name="Castelle C.J."/>
            <person name="Probst A.J."/>
            <person name="Thomas B.C."/>
            <person name="Singh A."/>
            <person name="Wilkins M.J."/>
            <person name="Karaoz U."/>
            <person name="Brodie E.L."/>
            <person name="Williams K.H."/>
            <person name="Hubbard S.S."/>
            <person name="Banfield J.F."/>
        </authorList>
    </citation>
    <scope>NUCLEOTIDE SEQUENCE [LARGE SCALE GENOMIC DNA]</scope>
</reference>
<name>A0A1F8BH74_9BACT</name>
<protein>
    <recommendedName>
        <fullName evidence="1">DUF5678 domain-containing protein</fullName>
    </recommendedName>
</protein>
<gene>
    <name evidence="2" type="ORF">A2961_03055</name>
</gene>
<dbReference type="Pfam" id="PF18929">
    <property type="entry name" value="DUF5678"/>
    <property type="match status" value="1"/>
</dbReference>
<dbReference type="EMBL" id="MGHF01000017">
    <property type="protein sequence ID" value="OGM63416.1"/>
    <property type="molecule type" value="Genomic_DNA"/>
</dbReference>
<comment type="caution">
    <text evidence="2">The sequence shown here is derived from an EMBL/GenBank/DDBJ whole genome shotgun (WGS) entry which is preliminary data.</text>
</comment>
<accession>A0A1F8BH74</accession>
<dbReference type="STRING" id="1802519.A2961_03055"/>
<sequence>MKPISRVEVQRKYPGKWVAFKEDLVTVAGVGKTLKEAAEKATKSGTKIPYLMKIPKESLPYVGYNLHA</sequence>
<feature type="domain" description="DUF5678" evidence="1">
    <location>
        <begin position="8"/>
        <end position="57"/>
    </location>
</feature>
<proteinExistence type="predicted"/>
<evidence type="ECO:0000259" key="1">
    <source>
        <dbReference type="Pfam" id="PF18929"/>
    </source>
</evidence>
<evidence type="ECO:0000313" key="2">
    <source>
        <dbReference type="EMBL" id="OGM63416.1"/>
    </source>
</evidence>
<dbReference type="AlphaFoldDB" id="A0A1F8BH74"/>